<dbReference type="Proteomes" id="UP000824366">
    <property type="component" value="Chromosome"/>
</dbReference>
<evidence type="ECO:0000313" key="2">
    <source>
        <dbReference type="Proteomes" id="UP000824366"/>
    </source>
</evidence>
<dbReference type="EMBL" id="AP024238">
    <property type="protein sequence ID" value="BCO28820.1"/>
    <property type="molecule type" value="Genomic_DNA"/>
</dbReference>
<dbReference type="RefSeq" id="WP_223904733.1">
    <property type="nucleotide sequence ID" value="NZ_AP024238.1"/>
</dbReference>
<accession>A0ABM7MR68</accession>
<protein>
    <submittedName>
        <fullName evidence="1">Uncharacterized protein</fullName>
    </submittedName>
</protein>
<proteinExistence type="predicted"/>
<evidence type="ECO:0000313" key="1">
    <source>
        <dbReference type="EMBL" id="BCO28820.1"/>
    </source>
</evidence>
<reference evidence="1 2" key="1">
    <citation type="journal article" date="2021" name="Microbiol. Spectr.">
        <title>A Single Bacterium Capable of Oxidation and Reduction of Iron at Circumneutral pH.</title>
        <authorList>
            <person name="Kato S."/>
            <person name="Ohkuma M."/>
        </authorList>
    </citation>
    <scope>NUCLEOTIDE SEQUENCE [LARGE SCALE GENOMIC DNA]</scope>
    <source>
        <strain evidence="1 2">MIZ03</strain>
    </source>
</reference>
<sequence length="199" mass="23320">MNDKIRHLLDQISALEDDLRQEVQTQEANALFQIKGKRVEFEATVRQAQRQFKTNFFRWLVTYRPQNLITGPIIYSMIVPLLLLDLCVSLYQATCFPVYGITKVRRADYIVFDRQHLVYLNFIEKFHCTYCAYGNGLLAYVTEIVGRTEEYFCPIKHARKMLGAHSRYARFLAYGEAKDYAARLEQFRVKLGDVPPPHK</sequence>
<keyword evidence="2" id="KW-1185">Reference proteome</keyword>
<gene>
    <name evidence="1" type="ORF">MIZ03_3730</name>
</gene>
<name>A0ABM7MR68_9BURK</name>
<organism evidence="1 2">
    <name type="scientific">Rhodoferax lithotrophicus</name>
    <dbReference type="NCBI Taxonomy" id="2798804"/>
    <lineage>
        <taxon>Bacteria</taxon>
        <taxon>Pseudomonadati</taxon>
        <taxon>Pseudomonadota</taxon>
        <taxon>Betaproteobacteria</taxon>
        <taxon>Burkholderiales</taxon>
        <taxon>Comamonadaceae</taxon>
        <taxon>Rhodoferax</taxon>
    </lineage>
</organism>